<reference evidence="1" key="1">
    <citation type="submission" date="2015-04" db="EMBL/GenBank/DDBJ databases">
        <authorList>
            <person name="Syromyatnikov M.Y."/>
            <person name="Popov V.N."/>
        </authorList>
    </citation>
    <scope>NUCLEOTIDE SEQUENCE</scope>
    <source>
        <strain evidence="1">MO-1</strain>
    </source>
</reference>
<protein>
    <submittedName>
        <fullName evidence="1">Uncharacterized protein</fullName>
    </submittedName>
</protein>
<accession>A0A1S7LGU7</accession>
<organism evidence="1">
    <name type="scientific">Magnetococcus massalia (strain MO-1)</name>
    <dbReference type="NCBI Taxonomy" id="451514"/>
    <lineage>
        <taxon>Bacteria</taxon>
        <taxon>Pseudomonadati</taxon>
        <taxon>Pseudomonadota</taxon>
        <taxon>Magnetococcia</taxon>
        <taxon>Magnetococcales</taxon>
        <taxon>Magnetococcaceae</taxon>
        <taxon>Magnetococcus</taxon>
    </lineage>
</organism>
<evidence type="ECO:0000313" key="1">
    <source>
        <dbReference type="EMBL" id="CRH06170.1"/>
    </source>
</evidence>
<gene>
    <name evidence="1" type="ORF">MAGMO_1997</name>
</gene>
<name>A0A1S7LGU7_MAGMO</name>
<proteinExistence type="predicted"/>
<dbReference type="EMBL" id="LO017727">
    <property type="protein sequence ID" value="CRH06170.1"/>
    <property type="molecule type" value="Genomic_DNA"/>
</dbReference>
<sequence length="160" mass="18029">MSITLNQLRSMPVGEIAALPARELTALQEKAGQQLEQAKLTKELVDTVLIHKYAEQAAQLRDASGKEFGTIRFDDGDVEVVADQPKRAVWDQEKLASLVDRIKNTGEDPREYVDISFKVAERKFNAWPGQIRQAFVEARTIKPGKPTFKLSVKHPREMQA</sequence>
<dbReference type="AlphaFoldDB" id="A0A1S7LGU7"/>